<evidence type="ECO:0000256" key="9">
    <source>
        <dbReference type="ARBA" id="ARBA00068817"/>
    </source>
</evidence>
<sequence>MSPYKANGTAKIAVASSLCPLQIPNPHNTSFDPKRGMAPDFYYLFLGFAGLVTLASLWNMWGGDIFPAEGDPTGDPEYWTETELRRWLKLARAFGTSQGEYENADDFFERRATGLTGNMSKTANETDISWTDGKSECCSPFLRDYLYLYWNECMELRLRGYLANVATPPPGEAARLSLAALPSIADSKYMLALERNAHSFFLQCRASARCQPWRPVLPRGNSQRRTLAAAIEPESSINAHAHALAGKPYYVTTPIFYVNSGMSPHVGHLYTLVLADVLKRWAKLRGDTRATLLTGTDEHGMKVQKAAQKANTDVKLFCDHHAEQFKALCDAANIDYDRFIRTTDEDHKEVVRYVWEELNRAGFIYEAKHEGWYSVSDETFYPSTQVHKVLDPSTGITKIVSIETGKDVEWTSEMNYHFRLSEFQAPLLKYYENHAGAIVPKQRMAFIMDEIRSGLKDLSVSRPSSRLTWGIQVPGDESQTIYVWLDALFNYLTMTGYPFVNRNDANMMWPPNCQVIGKDIIRFHTIYWPAFLMALNLPVADRFLTHAHWTMNNEKMSKSAGNGVNPFYAMDRFGVDCIRFFMAHNGGIVDDATYDNSFIEETYNHLLRGGLGNLIHRVYKSKHFDVRGAVKLVKEDENFSKFITRDQWSASDLEMKAIHANLRGHHARLCSVREIADNHMNEPDPRKAVQSICELIGETNKLFHNSEVWKLIKSTDPETRHIANYILFTSADSIRIMAILLQPFMPQRMKAALDLMEVNESRRTFDDAVFGADFTYGPPALGPDAKASTEVVFPMLLSVH</sequence>
<accession>A0A177EW17</accession>
<name>A0A177EW17_9EURO</name>
<keyword evidence="11" id="KW-0472">Membrane</keyword>
<dbReference type="CDD" id="cd00814">
    <property type="entry name" value="MetRS_core"/>
    <property type="match status" value="1"/>
</dbReference>
<evidence type="ECO:0000313" key="14">
    <source>
        <dbReference type="Proteomes" id="UP000077002"/>
    </source>
</evidence>
<evidence type="ECO:0000259" key="12">
    <source>
        <dbReference type="Pfam" id="PF09334"/>
    </source>
</evidence>
<dbReference type="RefSeq" id="XP_022507543.1">
    <property type="nucleotide sequence ID" value="XM_022660120.1"/>
</dbReference>
<evidence type="ECO:0000313" key="13">
    <source>
        <dbReference type="EMBL" id="OAG35591.1"/>
    </source>
</evidence>
<dbReference type="GO" id="GO:0006431">
    <property type="term" value="P:methionyl-tRNA aminoacylation"/>
    <property type="evidence" value="ECO:0007669"/>
    <property type="project" value="InterPro"/>
</dbReference>
<dbReference type="InterPro" id="IPR015413">
    <property type="entry name" value="Methionyl/Leucyl_tRNA_Synth"/>
</dbReference>
<dbReference type="GO" id="GO:0005739">
    <property type="term" value="C:mitochondrion"/>
    <property type="evidence" value="ECO:0007669"/>
    <property type="project" value="UniProtKB-ARBA"/>
</dbReference>
<keyword evidence="5 10" id="KW-0067">ATP-binding</keyword>
<feature type="domain" description="Methionyl/Leucyl tRNA synthetase" evidence="12">
    <location>
        <begin position="249"/>
        <end position="618"/>
    </location>
</feature>
<dbReference type="EC" id="6.1.1.10" evidence="2"/>
<keyword evidence="6 10" id="KW-0648">Protein biosynthesis</keyword>
<proteinExistence type="inferred from homology"/>
<protein>
    <recommendedName>
        <fullName evidence="9">Probable methionine--tRNA ligase, mitochondrial</fullName>
        <ecNumber evidence="2">6.1.1.10</ecNumber>
    </recommendedName>
</protein>
<evidence type="ECO:0000256" key="1">
    <source>
        <dbReference type="ARBA" id="ARBA00005594"/>
    </source>
</evidence>
<dbReference type="Gene3D" id="3.40.50.620">
    <property type="entry name" value="HUPs"/>
    <property type="match status" value="1"/>
</dbReference>
<dbReference type="PRINTS" id="PR01041">
    <property type="entry name" value="TRNASYNTHMET"/>
</dbReference>
<evidence type="ECO:0000256" key="3">
    <source>
        <dbReference type="ARBA" id="ARBA00022598"/>
    </source>
</evidence>
<organism evidence="13 14">
    <name type="scientific">Fonsecaea monophora</name>
    <dbReference type="NCBI Taxonomy" id="254056"/>
    <lineage>
        <taxon>Eukaryota</taxon>
        <taxon>Fungi</taxon>
        <taxon>Dikarya</taxon>
        <taxon>Ascomycota</taxon>
        <taxon>Pezizomycotina</taxon>
        <taxon>Eurotiomycetes</taxon>
        <taxon>Chaetothyriomycetidae</taxon>
        <taxon>Chaetothyriales</taxon>
        <taxon>Herpotrichiellaceae</taxon>
        <taxon>Fonsecaea</taxon>
    </lineage>
</organism>
<dbReference type="Pfam" id="PF09334">
    <property type="entry name" value="tRNA-synt_1g"/>
    <property type="match status" value="1"/>
</dbReference>
<dbReference type="InterPro" id="IPR009080">
    <property type="entry name" value="tRNAsynth_Ia_anticodon-bd"/>
</dbReference>
<keyword evidence="11" id="KW-1133">Transmembrane helix</keyword>
<dbReference type="Gene3D" id="2.170.220.10">
    <property type="match status" value="1"/>
</dbReference>
<keyword evidence="14" id="KW-1185">Reference proteome</keyword>
<dbReference type="InterPro" id="IPR014758">
    <property type="entry name" value="Met-tRNA_synth"/>
</dbReference>
<keyword evidence="11" id="KW-0812">Transmembrane</keyword>
<reference evidence="13 14" key="1">
    <citation type="submission" date="2016-03" db="EMBL/GenBank/DDBJ databases">
        <title>Draft genome sequence of the Fonsecaea monophora CBS 269.37.</title>
        <authorList>
            <person name="Bombassaro A."/>
            <person name="Vinicius W.A."/>
            <person name="De Hoog S."/>
            <person name="Sun J."/>
            <person name="Souza E.M."/>
            <person name="Raittz R.T."/>
            <person name="Costa F."/>
            <person name="Leao A.C."/>
            <person name="Tadra-Sfeir M.Z."/>
            <person name="Baura V."/>
            <person name="Balsanelli E."/>
            <person name="Pedrosa F.O."/>
            <person name="Moreno L.F."/>
            <person name="Steffens M.B."/>
            <person name="Xi L."/>
            <person name="Bocca A.L."/>
            <person name="Felipe M.S."/>
            <person name="Teixeira M."/>
            <person name="Telles Filho F.Q."/>
            <person name="Azevedo C.M."/>
            <person name="Gomes R."/>
            <person name="Vicente V.A."/>
        </authorList>
    </citation>
    <scope>NUCLEOTIDE SEQUENCE [LARGE SCALE GENOMIC DNA]</scope>
    <source>
        <strain evidence="13 14">CBS 269.37</strain>
    </source>
</reference>
<dbReference type="AlphaFoldDB" id="A0A177EW17"/>
<evidence type="ECO:0000256" key="7">
    <source>
        <dbReference type="ARBA" id="ARBA00023146"/>
    </source>
</evidence>
<comment type="caution">
    <text evidence="13">The sequence shown here is derived from an EMBL/GenBank/DDBJ whole genome shotgun (WGS) entry which is preliminary data.</text>
</comment>
<comment type="similarity">
    <text evidence="1 10">Belongs to the class-I aminoacyl-tRNA synthetase family.</text>
</comment>
<dbReference type="GeneID" id="34605321"/>
<dbReference type="SUPFAM" id="SSF52374">
    <property type="entry name" value="Nucleotidylyl transferase"/>
    <property type="match status" value="1"/>
</dbReference>
<dbReference type="GO" id="GO:0004825">
    <property type="term" value="F:methionine-tRNA ligase activity"/>
    <property type="evidence" value="ECO:0007669"/>
    <property type="project" value="UniProtKB-EC"/>
</dbReference>
<dbReference type="GO" id="GO:0005524">
    <property type="term" value="F:ATP binding"/>
    <property type="evidence" value="ECO:0007669"/>
    <property type="project" value="UniProtKB-KW"/>
</dbReference>
<comment type="catalytic activity">
    <reaction evidence="8">
        <text>tRNA(Met) + L-methionine + ATP = L-methionyl-tRNA(Met) + AMP + diphosphate</text>
        <dbReference type="Rhea" id="RHEA:13481"/>
        <dbReference type="Rhea" id="RHEA-COMP:9667"/>
        <dbReference type="Rhea" id="RHEA-COMP:9698"/>
        <dbReference type="ChEBI" id="CHEBI:30616"/>
        <dbReference type="ChEBI" id="CHEBI:33019"/>
        <dbReference type="ChEBI" id="CHEBI:57844"/>
        <dbReference type="ChEBI" id="CHEBI:78442"/>
        <dbReference type="ChEBI" id="CHEBI:78530"/>
        <dbReference type="ChEBI" id="CHEBI:456215"/>
        <dbReference type="EC" id="6.1.1.10"/>
    </reaction>
</comment>
<dbReference type="InterPro" id="IPR033911">
    <property type="entry name" value="MetRS_core"/>
</dbReference>
<dbReference type="InterPro" id="IPR014729">
    <property type="entry name" value="Rossmann-like_a/b/a_fold"/>
</dbReference>
<evidence type="ECO:0000256" key="2">
    <source>
        <dbReference type="ARBA" id="ARBA00012838"/>
    </source>
</evidence>
<dbReference type="PANTHER" id="PTHR43326:SF1">
    <property type="entry name" value="METHIONINE--TRNA LIGASE, MITOCHONDRIAL"/>
    <property type="match status" value="1"/>
</dbReference>
<evidence type="ECO:0000256" key="4">
    <source>
        <dbReference type="ARBA" id="ARBA00022741"/>
    </source>
</evidence>
<evidence type="ECO:0000256" key="11">
    <source>
        <dbReference type="SAM" id="Phobius"/>
    </source>
</evidence>
<evidence type="ECO:0000256" key="8">
    <source>
        <dbReference type="ARBA" id="ARBA00047364"/>
    </source>
</evidence>
<evidence type="ECO:0000256" key="10">
    <source>
        <dbReference type="RuleBase" id="RU363039"/>
    </source>
</evidence>
<evidence type="ECO:0000256" key="6">
    <source>
        <dbReference type="ARBA" id="ARBA00022917"/>
    </source>
</evidence>
<evidence type="ECO:0000256" key="5">
    <source>
        <dbReference type="ARBA" id="ARBA00022840"/>
    </source>
</evidence>
<keyword evidence="7 10" id="KW-0030">Aminoacyl-tRNA synthetase</keyword>
<dbReference type="Proteomes" id="UP000077002">
    <property type="component" value="Unassembled WGS sequence"/>
</dbReference>
<dbReference type="FunFam" id="2.170.220.10:FF:000001">
    <property type="entry name" value="methionine--tRNA ligase, mitochondrial"/>
    <property type="match status" value="1"/>
</dbReference>
<dbReference type="PANTHER" id="PTHR43326">
    <property type="entry name" value="METHIONYL-TRNA SYNTHETASE"/>
    <property type="match status" value="1"/>
</dbReference>
<dbReference type="Gene3D" id="1.10.730.10">
    <property type="entry name" value="Isoleucyl-tRNA Synthetase, Domain 1"/>
    <property type="match status" value="1"/>
</dbReference>
<dbReference type="SUPFAM" id="SSF47323">
    <property type="entry name" value="Anticodon-binding domain of a subclass of class I aminoacyl-tRNA synthetases"/>
    <property type="match status" value="1"/>
</dbReference>
<dbReference type="InterPro" id="IPR023457">
    <property type="entry name" value="Met-tRNA_synth_2"/>
</dbReference>
<dbReference type="OrthoDB" id="24670at2759"/>
<dbReference type="EMBL" id="LVKK01000113">
    <property type="protein sequence ID" value="OAG35591.1"/>
    <property type="molecule type" value="Genomic_DNA"/>
</dbReference>
<feature type="transmembrane region" description="Helical" evidence="11">
    <location>
        <begin position="41"/>
        <end position="61"/>
    </location>
</feature>
<keyword evidence="3 10" id="KW-0436">Ligase</keyword>
<keyword evidence="4 10" id="KW-0547">Nucleotide-binding</keyword>
<dbReference type="NCBIfam" id="TIGR00398">
    <property type="entry name" value="metG"/>
    <property type="match status" value="1"/>
</dbReference>
<gene>
    <name evidence="13" type="ORF">AYO21_10198</name>
</gene>